<evidence type="ECO:0000259" key="2">
    <source>
        <dbReference type="Pfam" id="PF20736"/>
    </source>
</evidence>
<dbReference type="RefSeq" id="WP_257930436.1">
    <property type="nucleotide sequence ID" value="NZ_JAMZED010000001.1"/>
</dbReference>
<reference evidence="3" key="1">
    <citation type="journal article" date="2022" name="Arch. Microbiol.">
        <title>Bacteroides muris sp. nov. isolated from the cecum of wild-derived house mice.</title>
        <authorList>
            <person name="Fokt H."/>
            <person name="Unni R."/>
            <person name="Repnik U."/>
            <person name="Schmitz R.A."/>
            <person name="Bramkamp M."/>
            <person name="Baines J.F."/>
            <person name="Unterweger D."/>
        </authorList>
    </citation>
    <scope>NUCLEOTIDE SEQUENCE</scope>
    <source>
        <strain evidence="3">KH365_2</strain>
    </source>
</reference>
<comment type="caution">
    <text evidence="3">The sequence shown here is derived from an EMBL/GenBank/DDBJ whole genome shotgun (WGS) entry which is preliminary data.</text>
</comment>
<dbReference type="EMBL" id="JAMZED010000001">
    <property type="protein sequence ID" value="MCR6503293.1"/>
    <property type="molecule type" value="Genomic_DNA"/>
</dbReference>
<evidence type="ECO:0000313" key="4">
    <source>
        <dbReference type="Proteomes" id="UP001143192"/>
    </source>
</evidence>
<organism evidence="3 4">
    <name type="scientific">Bacteroides muris</name>
    <name type="common">ex Fokt et al. 2023</name>
    <dbReference type="NCBI Taxonomy" id="2937417"/>
    <lineage>
        <taxon>Bacteria</taxon>
        <taxon>Pseudomonadati</taxon>
        <taxon>Bacteroidota</taxon>
        <taxon>Bacteroidia</taxon>
        <taxon>Bacteroidales</taxon>
        <taxon>Bacteroidaceae</taxon>
        <taxon>Bacteroides</taxon>
    </lineage>
</organism>
<evidence type="ECO:0000259" key="1">
    <source>
        <dbReference type="Pfam" id="PF07944"/>
    </source>
</evidence>
<keyword evidence="3" id="KW-0378">Hydrolase</keyword>
<dbReference type="Pfam" id="PF07944">
    <property type="entry name" value="Beta-AFase-like_GH127_cat"/>
    <property type="match status" value="1"/>
</dbReference>
<dbReference type="Pfam" id="PF20736">
    <property type="entry name" value="Glyco_hydro127M"/>
    <property type="match status" value="1"/>
</dbReference>
<dbReference type="PANTHER" id="PTHR31151:SF0">
    <property type="entry name" value="PROLINE-TRNA LIGASE (DUF1680)"/>
    <property type="match status" value="1"/>
</dbReference>
<feature type="domain" description="Non-reducing end beta-L-arabinofuranosidase-like GH127 middle" evidence="2">
    <location>
        <begin position="414"/>
        <end position="511"/>
    </location>
</feature>
<dbReference type="InterPro" id="IPR012878">
    <property type="entry name" value="Beta-AFase-like_GH127_cat"/>
</dbReference>
<feature type="domain" description="Non-reducing end beta-L-arabinofuranosidase-like GH127 catalytic" evidence="1">
    <location>
        <begin position="69"/>
        <end position="400"/>
    </location>
</feature>
<gene>
    <name evidence="3" type="ORF">M1B79_01045</name>
</gene>
<dbReference type="Proteomes" id="UP001143192">
    <property type="component" value="Unassembled WGS sequence"/>
</dbReference>
<keyword evidence="4" id="KW-1185">Reference proteome</keyword>
<reference evidence="3" key="2">
    <citation type="submission" date="2022-04" db="EMBL/GenBank/DDBJ databases">
        <authorList>
            <person name="Fokt H."/>
            <person name="Baines J."/>
        </authorList>
    </citation>
    <scope>NUCLEOTIDE SEQUENCE</scope>
    <source>
        <strain evidence="3">KH365_2</strain>
    </source>
</reference>
<dbReference type="InterPro" id="IPR049046">
    <property type="entry name" value="Beta-AFase-like_GH127_middle"/>
</dbReference>
<protein>
    <submittedName>
        <fullName evidence="3">Glycoside hydrolase family 127 protein</fullName>
    </submittedName>
</protein>
<dbReference type="AlphaFoldDB" id="A0A9X2NNT4"/>
<sequence length="661" mass="76750">MTTAKAQNIENDLYLNNRAPLLKKNYMELPLGAVRPEGWLKEQMQRMCDGMTGHLDELYEKVMGARNGWLGGDGDVWERGPYWIDGLLPLAYIMDDTKLKMKVQPWIEWALQSQQADGYFGPDTDREPEAGLQRNNAKDWWPKMVVLKFLKQYYDATGDERVIPFMTRYFKYQLKQLNITPLNHWTYWGKMRGGDNLLVIYWLYNITGEKFLLELGDLVTEQTADWTGEFLKRDMMNSLFSVHCVNLAQGIKQPVIRYQATKDRSHMDAIDMGYKDLMRTHGWPIGLYGGDELLHTGNPTQGSELCTTVEMMFSLEKMVEITGRTDWADWLERITFNALPTQITDNFDARQYYQQLNQVQISRQDRNFVTCYNGTDQLFGLLTGYPCCTSNLHQGWPKFTRNLWFATEDRGLAALFYSPSSVTAKVGNGTNVQITENTSYPFEGNIRFKLSILDRKTKKVAFPLHLRVPHWCKEAVVKVNDRKWGKAAAGSIIKVYREWTSNDVVELEMPMDIKVSRWYERSAVIERGPLVYALKIGESWKKVQDDRKFGKHYGDWYYEVYPTTAWNYCLPEEALKAEKLTEAFKVVEKNVQGYPWNLENAPIEIHTQGKRMKEWQMYNGSAGPLPYSTQYQVETSPLEDIVLVPYGCTTLRITEFPVTRK</sequence>
<dbReference type="InterPro" id="IPR008928">
    <property type="entry name" value="6-hairpin_glycosidase_sf"/>
</dbReference>
<proteinExistence type="predicted"/>
<dbReference type="GO" id="GO:0016787">
    <property type="term" value="F:hydrolase activity"/>
    <property type="evidence" value="ECO:0007669"/>
    <property type="project" value="UniProtKB-KW"/>
</dbReference>
<dbReference type="PANTHER" id="PTHR31151">
    <property type="entry name" value="PROLINE-TRNA LIGASE (DUF1680)"/>
    <property type="match status" value="1"/>
</dbReference>
<dbReference type="SUPFAM" id="SSF48208">
    <property type="entry name" value="Six-hairpin glycosidases"/>
    <property type="match status" value="1"/>
</dbReference>
<dbReference type="GO" id="GO:0005975">
    <property type="term" value="P:carbohydrate metabolic process"/>
    <property type="evidence" value="ECO:0007669"/>
    <property type="project" value="InterPro"/>
</dbReference>
<evidence type="ECO:0000313" key="3">
    <source>
        <dbReference type="EMBL" id="MCR6503293.1"/>
    </source>
</evidence>
<name>A0A9X2NNT4_9BACE</name>
<accession>A0A9X2NNT4</accession>